<dbReference type="Pfam" id="PF14400">
    <property type="entry name" value="Transglut_i_TM"/>
    <property type="match status" value="1"/>
</dbReference>
<feature type="transmembrane region" description="Helical" evidence="1">
    <location>
        <begin position="6"/>
        <end position="24"/>
    </location>
</feature>
<name>A0ABY9TGS5_9GAMM</name>
<dbReference type="Pfam" id="PF14402">
    <property type="entry name" value="7TM_transglut"/>
    <property type="match status" value="1"/>
</dbReference>
<dbReference type="Proteomes" id="UP001248581">
    <property type="component" value="Chromosome"/>
</dbReference>
<evidence type="ECO:0000313" key="5">
    <source>
        <dbReference type="Proteomes" id="UP001248581"/>
    </source>
</evidence>
<keyword evidence="1" id="KW-1133">Transmembrane helix</keyword>
<accession>A0ABY9TGS5</accession>
<feature type="transmembrane region" description="Helical" evidence="1">
    <location>
        <begin position="434"/>
        <end position="452"/>
    </location>
</feature>
<feature type="domain" description="7 transmembrane helices usually fused to an inactive transglutaminase" evidence="3">
    <location>
        <begin position="252"/>
        <end position="495"/>
    </location>
</feature>
<protein>
    <submittedName>
        <fullName evidence="4">Inactive transglutaminase family protein</fullName>
    </submittedName>
</protein>
<feature type="transmembrane region" description="Helical" evidence="1">
    <location>
        <begin position="374"/>
        <end position="398"/>
    </location>
</feature>
<feature type="transmembrane region" description="Helical" evidence="1">
    <location>
        <begin position="464"/>
        <end position="484"/>
    </location>
</feature>
<feature type="domain" description="Inactive transglutaminase fused to 7 transmembrane helices" evidence="2">
    <location>
        <begin position="24"/>
        <end position="180"/>
    </location>
</feature>
<dbReference type="EMBL" id="CP134146">
    <property type="protein sequence ID" value="WNC67962.1"/>
    <property type="molecule type" value="Genomic_DNA"/>
</dbReference>
<keyword evidence="1" id="KW-0472">Membrane</keyword>
<feature type="transmembrane region" description="Helical" evidence="1">
    <location>
        <begin position="404"/>
        <end position="422"/>
    </location>
</feature>
<evidence type="ECO:0000259" key="2">
    <source>
        <dbReference type="Pfam" id="PF14400"/>
    </source>
</evidence>
<dbReference type="InterPro" id="IPR025840">
    <property type="entry name" value="7TM_transglut"/>
</dbReference>
<dbReference type="InterPro" id="IPR025838">
    <property type="entry name" value="Transglut_i_TM"/>
</dbReference>
<organism evidence="4 5">
    <name type="scientific">Thalassotalea nanhaiensis</name>
    <dbReference type="NCBI Taxonomy" id="3065648"/>
    <lineage>
        <taxon>Bacteria</taxon>
        <taxon>Pseudomonadati</taxon>
        <taxon>Pseudomonadota</taxon>
        <taxon>Gammaproteobacteria</taxon>
        <taxon>Alteromonadales</taxon>
        <taxon>Colwelliaceae</taxon>
        <taxon>Thalassotalea</taxon>
    </lineage>
</organism>
<dbReference type="RefSeq" id="WP_348387120.1">
    <property type="nucleotide sequence ID" value="NZ_CP134146.1"/>
</dbReference>
<proteinExistence type="predicted"/>
<evidence type="ECO:0000256" key="1">
    <source>
        <dbReference type="SAM" id="Phobius"/>
    </source>
</evidence>
<feature type="transmembrane region" description="Helical" evidence="1">
    <location>
        <begin position="346"/>
        <end position="367"/>
    </location>
</feature>
<sequence length="498" mass="55863">MTSRTPFLIIVFALIVAGISSIYYRHVEMGVPLTAGEQIDIWQIEAEIEFTGKNEPVNAKLTLPKDPKFELVDEFTASPAYGVHVFREEDKSEVVWSKRQVQGKQTLYYQASYKHTLNPVKEPAPADEVVAELWSEPYQSSAQTLLNSAIEKSGNQQFLVLQILNVIKSDDQNVALLLSKYSKTEIFVQLMQMAKIPAMMVRGLVLEDSRRNQQLIPLLKVYINNDWQMFDVENGELGDELPILVWQQDSPSLLDVVGGRNSKILFSISHSTQSALQEANSSATEGDFFDFGLYHLPIDEQNLFKGILLLPIGALVVVFLRVLIGLKCSGTFMPILIATSFIQTELVNGVVGFLLIVSIGLIIRSYLSHLNLLLVSRISAVVIVVIGIIVLFTVIAFRMGLTEALTITFFPMIIMAWTIERMSILWEEEGGKEVLIQGGGSLIVAVIAYLMMDNYLIRHWAFNFLGVHALIMAAILLMGQYTGYRLLELRRFKPLAED</sequence>
<keyword evidence="5" id="KW-1185">Reference proteome</keyword>
<keyword evidence="1" id="KW-0812">Transmembrane</keyword>
<feature type="transmembrane region" description="Helical" evidence="1">
    <location>
        <begin position="307"/>
        <end position="326"/>
    </location>
</feature>
<reference evidence="5" key="1">
    <citation type="submission" date="2023-09" db="EMBL/GenBank/DDBJ databases">
        <authorList>
            <person name="Li S."/>
            <person name="Li X."/>
            <person name="Zhang C."/>
            <person name="Zhao Z."/>
        </authorList>
    </citation>
    <scope>NUCLEOTIDE SEQUENCE [LARGE SCALE GENOMIC DNA]</scope>
    <source>
        <strain evidence="5">SQ345</strain>
    </source>
</reference>
<evidence type="ECO:0000313" key="4">
    <source>
        <dbReference type="EMBL" id="WNC67962.1"/>
    </source>
</evidence>
<evidence type="ECO:0000259" key="3">
    <source>
        <dbReference type="Pfam" id="PF14402"/>
    </source>
</evidence>
<gene>
    <name evidence="4" type="ORF">RI845_15730</name>
</gene>